<dbReference type="InterPro" id="IPR017170">
    <property type="entry name" value="Lhr-like"/>
</dbReference>
<dbReference type="Proteomes" id="UP001596495">
    <property type="component" value="Unassembled WGS sequence"/>
</dbReference>
<feature type="region of interest" description="Disordered" evidence="10">
    <location>
        <begin position="804"/>
        <end position="848"/>
    </location>
</feature>
<dbReference type="InterPro" id="IPR026362">
    <property type="entry name" value="DEXH_lig_assoc"/>
</dbReference>
<dbReference type="NCBIfam" id="TIGR04121">
    <property type="entry name" value="DEXH_lig_assoc"/>
    <property type="match status" value="1"/>
</dbReference>
<keyword evidence="4" id="KW-0347">Helicase</keyword>
<dbReference type="Pfam" id="PF00270">
    <property type="entry name" value="DEAD"/>
    <property type="match status" value="1"/>
</dbReference>
<evidence type="ECO:0000256" key="6">
    <source>
        <dbReference type="ARBA" id="ARBA00023125"/>
    </source>
</evidence>
<dbReference type="PROSITE" id="PS51194">
    <property type="entry name" value="HELICASE_CTER"/>
    <property type="match status" value="1"/>
</dbReference>
<reference evidence="14" key="1">
    <citation type="journal article" date="2019" name="Int. J. Syst. Evol. Microbiol.">
        <title>The Global Catalogue of Microorganisms (GCM) 10K type strain sequencing project: providing services to taxonomists for standard genome sequencing and annotation.</title>
        <authorList>
            <consortium name="The Broad Institute Genomics Platform"/>
            <consortium name="The Broad Institute Genome Sequencing Center for Infectious Disease"/>
            <person name="Wu L."/>
            <person name="Ma J."/>
        </authorList>
    </citation>
    <scope>NUCLEOTIDE SEQUENCE [LARGE SCALE GENOMIC DNA]</scope>
    <source>
        <strain evidence="14">CCUG 54518</strain>
    </source>
</reference>
<feature type="domain" description="Helicase C-terminal" evidence="12">
    <location>
        <begin position="232"/>
        <end position="391"/>
    </location>
</feature>
<dbReference type="InterPro" id="IPR014001">
    <property type="entry name" value="Helicase_ATP-bd"/>
</dbReference>
<dbReference type="SUPFAM" id="SSF52540">
    <property type="entry name" value="P-loop containing nucleoside triphosphate hydrolases"/>
    <property type="match status" value="1"/>
</dbReference>
<accession>A0ABW2R7Q7</accession>
<evidence type="ECO:0000313" key="13">
    <source>
        <dbReference type="EMBL" id="MFC7434103.1"/>
    </source>
</evidence>
<dbReference type="RefSeq" id="WP_382255385.1">
    <property type="nucleotide sequence ID" value="NZ_JBHTBX010000003.1"/>
</dbReference>
<dbReference type="Pfam" id="PF08494">
    <property type="entry name" value="DEAD_assoc"/>
    <property type="match status" value="1"/>
</dbReference>
<feature type="domain" description="Helicase ATP-binding" evidence="11">
    <location>
        <begin position="16"/>
        <end position="197"/>
    </location>
</feature>
<keyword evidence="14" id="KW-1185">Reference proteome</keyword>
<evidence type="ECO:0000256" key="10">
    <source>
        <dbReference type="SAM" id="MobiDB-lite"/>
    </source>
</evidence>
<keyword evidence="13" id="KW-0436">Ligase</keyword>
<evidence type="ECO:0000313" key="14">
    <source>
        <dbReference type="Proteomes" id="UP001596495"/>
    </source>
</evidence>
<evidence type="ECO:0000256" key="3">
    <source>
        <dbReference type="ARBA" id="ARBA00022801"/>
    </source>
</evidence>
<keyword evidence="8" id="KW-0413">Isomerase</keyword>
<evidence type="ECO:0000256" key="1">
    <source>
        <dbReference type="ARBA" id="ARBA00022741"/>
    </source>
</evidence>
<dbReference type="SMART" id="SM00487">
    <property type="entry name" value="DEXDc"/>
    <property type="match status" value="1"/>
</dbReference>
<dbReference type="InterPro" id="IPR027417">
    <property type="entry name" value="P-loop_NTPase"/>
</dbReference>
<dbReference type="InterPro" id="IPR045628">
    <property type="entry name" value="Lhr_WH_dom"/>
</dbReference>
<dbReference type="PROSITE" id="PS51192">
    <property type="entry name" value="HELICASE_ATP_BIND_1"/>
    <property type="match status" value="1"/>
</dbReference>
<sequence length="848" mass="92928">MAARGWSPFLFQQEVWDAMSRGESGLLHATTGAGKTYAVWLGALQALADAEAKRTPPLTVVWLTPMRALATDTLRALKEPLPDLAPAWTAGVRSGDTSSSERAKQAERLPTVLVTTPESLSLLMARADAPEVLGRTALVVVDEWHELMGNKRGVQAQLAIARLRHWNPALRIWGMSATLGNLDEAMHTLLGPQAANTGRLVRGQTPKQLTIDTLLPPRVDRFPWGGHLGLAMLPSVVSEIAASGSTLVFTNTRSQAEIWYQALLDARPDWAGQIALHHGSLDRAVREWVEAGLKAGELRAVVCTSSLDLGVDFLPVERVLQIGSPKGIARLLQRAGRSGHAPGRPSRVSIVPTHSLELVEGAAARAAVLAGQIEARDTPRQPLDVLVQHLVTVALGGGFTPDELLAEVRTTAAYADLSEDHWRWCLDFVSQGGASLAAYPDYRRAAPDERGVWRVPDARLARRHRMNIGTIVSDASMAVQYVGGSKVGNVEESFAARLKPGDCFTFGGRLLELVRIHDMTAWVKRTTGRKPAVPRWNGGKMPLSTTLADAVVAQLARVQSSDYEDPELQAARPLLDLQAQWSALPSPDTLLAEVMQSREGTHLFLYPFAGRHAHLGLANLLAWRVAQRAPNTFSMAVNDYGFELLSATEIDWPSLLPELLKEQTDENALLGEVLQSLNASELAQRRFREIARVSGLIFQGHPGEKRSSRQLQASSSLFWEVFRKYDPDNRLLQQAEAELLAQELEIGRLKEALHRMARQTLVLKGLERATPFAFPLMIERLREKLSNESVADRIARMLSQLEKAAGGGQVDDTGGVQRTLSFGRDSAIDPPASRSASRGRPDRHRRPR</sequence>
<evidence type="ECO:0000256" key="7">
    <source>
        <dbReference type="ARBA" id="ARBA00023204"/>
    </source>
</evidence>
<keyword evidence="6" id="KW-0238">DNA-binding</keyword>
<dbReference type="PANTHER" id="PTHR47962">
    <property type="entry name" value="ATP-DEPENDENT HELICASE LHR-RELATED-RELATED"/>
    <property type="match status" value="1"/>
</dbReference>
<evidence type="ECO:0000256" key="9">
    <source>
        <dbReference type="ARBA" id="ARBA00093467"/>
    </source>
</evidence>
<comment type="similarity">
    <text evidence="9">Belongs to the Lhr helicase family. Lhr-Core subfamily.</text>
</comment>
<dbReference type="PANTHER" id="PTHR47962:SF3">
    <property type="entry name" value="LARGE ATP-DEPENDENT HELICASE-RELATED PROTEIN"/>
    <property type="match status" value="1"/>
</dbReference>
<dbReference type="InterPro" id="IPR052511">
    <property type="entry name" value="ATP-dep_Helicase"/>
</dbReference>
<dbReference type="InterPro" id="IPR011545">
    <property type="entry name" value="DEAD/DEAH_box_helicase_dom"/>
</dbReference>
<protein>
    <submittedName>
        <fullName evidence="13">Ligase-associated DNA damage response DEXH box helicase</fullName>
    </submittedName>
</protein>
<proteinExistence type="inferred from homology"/>
<keyword evidence="3" id="KW-0378">Hydrolase</keyword>
<evidence type="ECO:0000256" key="2">
    <source>
        <dbReference type="ARBA" id="ARBA00022763"/>
    </source>
</evidence>
<comment type="caution">
    <text evidence="13">The sequence shown here is derived from an EMBL/GenBank/DDBJ whole genome shotgun (WGS) entry which is preliminary data.</text>
</comment>
<keyword evidence="7" id="KW-0234">DNA repair</keyword>
<keyword evidence="5" id="KW-0067">ATP-binding</keyword>
<evidence type="ECO:0000256" key="5">
    <source>
        <dbReference type="ARBA" id="ARBA00022840"/>
    </source>
</evidence>
<dbReference type="CDD" id="cd18796">
    <property type="entry name" value="SF2_C_LHR"/>
    <property type="match status" value="1"/>
</dbReference>
<dbReference type="InterPro" id="IPR001650">
    <property type="entry name" value="Helicase_C-like"/>
</dbReference>
<gene>
    <name evidence="13" type="ORF">ACFQNJ_06215</name>
</gene>
<dbReference type="InterPro" id="IPR013701">
    <property type="entry name" value="Lhr-like_DEAD/DEAH_assoc"/>
</dbReference>
<dbReference type="EMBL" id="JBHTBX010000003">
    <property type="protein sequence ID" value="MFC7434103.1"/>
    <property type="molecule type" value="Genomic_DNA"/>
</dbReference>
<keyword evidence="1" id="KW-0547">Nucleotide-binding</keyword>
<dbReference type="PIRSF" id="PIRSF037307">
    <property type="entry name" value="Lhr-like_helic_prd"/>
    <property type="match status" value="1"/>
</dbReference>
<dbReference type="Gene3D" id="3.40.50.300">
    <property type="entry name" value="P-loop containing nucleotide triphosphate hydrolases"/>
    <property type="match status" value="2"/>
</dbReference>
<name>A0ABW2R7Q7_9BURK</name>
<dbReference type="GO" id="GO:0016874">
    <property type="term" value="F:ligase activity"/>
    <property type="evidence" value="ECO:0007669"/>
    <property type="project" value="UniProtKB-KW"/>
</dbReference>
<evidence type="ECO:0000259" key="12">
    <source>
        <dbReference type="PROSITE" id="PS51194"/>
    </source>
</evidence>
<evidence type="ECO:0000256" key="8">
    <source>
        <dbReference type="ARBA" id="ARBA00023235"/>
    </source>
</evidence>
<dbReference type="SMART" id="SM00490">
    <property type="entry name" value="HELICc"/>
    <property type="match status" value="1"/>
</dbReference>
<evidence type="ECO:0000259" key="11">
    <source>
        <dbReference type="PROSITE" id="PS51192"/>
    </source>
</evidence>
<evidence type="ECO:0000256" key="4">
    <source>
        <dbReference type="ARBA" id="ARBA00022806"/>
    </source>
</evidence>
<organism evidence="13 14">
    <name type="scientific">Hydrogenophaga bisanensis</name>
    <dbReference type="NCBI Taxonomy" id="439611"/>
    <lineage>
        <taxon>Bacteria</taxon>
        <taxon>Pseudomonadati</taxon>
        <taxon>Pseudomonadota</taxon>
        <taxon>Betaproteobacteria</taxon>
        <taxon>Burkholderiales</taxon>
        <taxon>Comamonadaceae</taxon>
        <taxon>Hydrogenophaga</taxon>
    </lineage>
</organism>
<keyword evidence="2" id="KW-0227">DNA damage</keyword>
<dbReference type="Pfam" id="PF00271">
    <property type="entry name" value="Helicase_C"/>
    <property type="match status" value="1"/>
</dbReference>
<dbReference type="Pfam" id="PF19306">
    <property type="entry name" value="WHD_Lhr"/>
    <property type="match status" value="1"/>
</dbReference>